<keyword evidence="2" id="KW-1185">Reference proteome</keyword>
<protein>
    <submittedName>
        <fullName evidence="1">Uncharacterized protein</fullName>
    </submittedName>
</protein>
<dbReference type="EMBL" id="CP011097">
    <property type="protein sequence ID" value="AJZ76070.1"/>
    <property type="molecule type" value="Genomic_DNA"/>
</dbReference>
<reference evidence="1 2" key="1">
    <citation type="journal article" date="2016" name="Sci. Rep.">
        <title>A novel ammonia-oxidizing archaeon from wastewater treatment plant: Its enrichment, physiological and genomic characteristics.</title>
        <authorList>
            <person name="Li Y."/>
            <person name="Ding K."/>
            <person name="Wen X."/>
            <person name="Zhang B."/>
            <person name="Shen B."/>
            <person name="Yang Y."/>
        </authorList>
    </citation>
    <scope>NUCLEOTIDE SEQUENCE [LARGE SCALE GENOMIC DNA]</scope>
    <source>
        <strain evidence="1 2">SAT1</strain>
    </source>
</reference>
<accession>A0A3G1B346</accession>
<organism evidence="1 2">
    <name type="scientific">Candidatus Nitrosotenuis cloacae</name>
    <dbReference type="NCBI Taxonomy" id="1603555"/>
    <lineage>
        <taxon>Archaea</taxon>
        <taxon>Nitrososphaerota</taxon>
        <taxon>Candidatus Nitrosotenuis</taxon>
    </lineage>
</organism>
<name>A0A3G1B346_9ARCH</name>
<proteinExistence type="predicted"/>
<dbReference type="AlphaFoldDB" id="A0A3G1B346"/>
<dbReference type="STRING" id="1603555.SU86_006460"/>
<evidence type="ECO:0000313" key="1">
    <source>
        <dbReference type="EMBL" id="AJZ76070.1"/>
    </source>
</evidence>
<sequence>MPVRTLLWKNSLANSLVNCPECVARERKAVIEREAAEGSQEGLQKLIEQIEIPMKFDPVTKHYICKRCGLYATREQVGDIREKVNRRDPTKEDKHYDYLDWWQKSKKDKV</sequence>
<dbReference type="Proteomes" id="UP000266745">
    <property type="component" value="Chromosome"/>
</dbReference>
<evidence type="ECO:0000313" key="2">
    <source>
        <dbReference type="Proteomes" id="UP000266745"/>
    </source>
</evidence>
<gene>
    <name evidence="1" type="ORF">SU86_006460</name>
</gene>
<dbReference type="KEGG" id="tah:SU86_006460"/>